<dbReference type="AlphaFoldDB" id="A0A9P5PYU4"/>
<feature type="compositionally biased region" description="Low complexity" evidence="1">
    <location>
        <begin position="39"/>
        <end position="114"/>
    </location>
</feature>
<dbReference type="Proteomes" id="UP000772434">
    <property type="component" value="Unassembled WGS sequence"/>
</dbReference>
<evidence type="ECO:0000256" key="1">
    <source>
        <dbReference type="SAM" id="MobiDB-lite"/>
    </source>
</evidence>
<feature type="transmembrane region" description="Helical" evidence="2">
    <location>
        <begin position="132"/>
        <end position="152"/>
    </location>
</feature>
<dbReference type="OrthoDB" id="3058674at2759"/>
<keyword evidence="2" id="KW-0812">Transmembrane</keyword>
<reference evidence="3" key="1">
    <citation type="submission" date="2020-11" db="EMBL/GenBank/DDBJ databases">
        <authorList>
            <consortium name="DOE Joint Genome Institute"/>
            <person name="Ahrendt S."/>
            <person name="Riley R."/>
            <person name="Andreopoulos W."/>
            <person name="Labutti K."/>
            <person name="Pangilinan J."/>
            <person name="Ruiz-Duenas F.J."/>
            <person name="Barrasa J.M."/>
            <person name="Sanchez-Garcia M."/>
            <person name="Camarero S."/>
            <person name="Miyauchi S."/>
            <person name="Serrano A."/>
            <person name="Linde D."/>
            <person name="Babiker R."/>
            <person name="Drula E."/>
            <person name="Ayuso-Fernandez I."/>
            <person name="Pacheco R."/>
            <person name="Padilla G."/>
            <person name="Ferreira P."/>
            <person name="Barriuso J."/>
            <person name="Kellner H."/>
            <person name="Castanera R."/>
            <person name="Alfaro M."/>
            <person name="Ramirez L."/>
            <person name="Pisabarro A.G."/>
            <person name="Kuo A."/>
            <person name="Tritt A."/>
            <person name="Lipzen A."/>
            <person name="He G."/>
            <person name="Yan M."/>
            <person name="Ng V."/>
            <person name="Cullen D."/>
            <person name="Martin F."/>
            <person name="Rosso M.-N."/>
            <person name="Henrissat B."/>
            <person name="Hibbett D."/>
            <person name="Martinez A.T."/>
            <person name="Grigoriev I.V."/>
        </authorList>
    </citation>
    <scope>NUCLEOTIDE SEQUENCE</scope>
    <source>
        <strain evidence="3">AH 40177</strain>
    </source>
</reference>
<evidence type="ECO:0000256" key="2">
    <source>
        <dbReference type="SAM" id="Phobius"/>
    </source>
</evidence>
<dbReference type="EMBL" id="JADNRY010000030">
    <property type="protein sequence ID" value="KAF9071743.1"/>
    <property type="molecule type" value="Genomic_DNA"/>
</dbReference>
<protein>
    <submittedName>
        <fullName evidence="3">Uncharacterized protein</fullName>
    </submittedName>
</protein>
<evidence type="ECO:0000313" key="4">
    <source>
        <dbReference type="Proteomes" id="UP000772434"/>
    </source>
</evidence>
<comment type="caution">
    <text evidence="3">The sequence shown here is derived from an EMBL/GenBank/DDBJ whole genome shotgun (WGS) entry which is preliminary data.</text>
</comment>
<feature type="region of interest" description="Disordered" evidence="1">
    <location>
        <begin position="28"/>
        <end position="124"/>
    </location>
</feature>
<accession>A0A9P5PYU4</accession>
<evidence type="ECO:0000313" key="3">
    <source>
        <dbReference type="EMBL" id="KAF9071743.1"/>
    </source>
</evidence>
<keyword evidence="2" id="KW-0472">Membrane</keyword>
<proteinExistence type="predicted"/>
<name>A0A9P5PYU4_9AGAR</name>
<organism evidence="3 4">
    <name type="scientific">Rhodocollybia butyracea</name>
    <dbReference type="NCBI Taxonomy" id="206335"/>
    <lineage>
        <taxon>Eukaryota</taxon>
        <taxon>Fungi</taxon>
        <taxon>Dikarya</taxon>
        <taxon>Basidiomycota</taxon>
        <taxon>Agaricomycotina</taxon>
        <taxon>Agaricomycetes</taxon>
        <taxon>Agaricomycetidae</taxon>
        <taxon>Agaricales</taxon>
        <taxon>Marasmiineae</taxon>
        <taxon>Omphalotaceae</taxon>
        <taxon>Rhodocollybia</taxon>
    </lineage>
</organism>
<gene>
    <name evidence="3" type="ORF">BDP27DRAFT_500491</name>
</gene>
<sequence length="228" mass="23563">MIAPPLTTDNPNVLGSGAQIGVIGSTGTVVTPSDNEPVSSIRSSSSTSSTIISTTHVTNTETSTTSTTTTSQSSTTTLTSTSTNSISSTHIPDPVSSTTASDTPSSAGPTNTSIPSPPISPKRGLSHTAKNAIILAVIGTVFVSGTLLFAYIRRTRRQQIAEFRKQLGRVPGLSWVINETSCTQGSEGSSSTNSMVGDRLLDMGTSTGRSISYPFVGGSSQHSSRIFF</sequence>
<feature type="compositionally biased region" description="Polar residues" evidence="1">
    <location>
        <begin position="28"/>
        <end position="38"/>
    </location>
</feature>
<keyword evidence="4" id="KW-1185">Reference proteome</keyword>
<keyword evidence="2" id="KW-1133">Transmembrane helix</keyword>